<dbReference type="AlphaFoldDB" id="A0AAF0HPD1"/>
<dbReference type="EMBL" id="CP122634">
    <property type="protein sequence ID" value="WHI04611.1"/>
    <property type="molecule type" value="Genomic_DNA"/>
</dbReference>
<evidence type="ECO:0000313" key="1">
    <source>
        <dbReference type="EMBL" id="WHI04611.1"/>
    </source>
</evidence>
<evidence type="ECO:0000313" key="2">
    <source>
        <dbReference type="Proteomes" id="UP001179946"/>
    </source>
</evidence>
<proteinExistence type="predicted"/>
<accession>A0AAF0HPD1</accession>
<sequence length="106" mass="12169">MRKKIEMSLIKSPANGVVIKKISDGLKEIVSLKENILIETNAKIQSIEVKREEKFIQGYYDGYTKGIIDVMDNFIPLISLLSSELEKKNKHDKRSEEYIVKILRGS</sequence>
<name>A0AAF0HPD1_ECOLX</name>
<reference evidence="1" key="1">
    <citation type="journal article" date="2023" name="Front. Microbiol.">
        <title>Virotyping and genetic antimicrobial susceptibility testing of porcine ETEC/STEC strains and associated plasmid types.</title>
        <authorList>
            <person name="Vereecke N."/>
            <person name="Van Hoorde S."/>
            <person name="Sperling D."/>
            <person name="Theuns S."/>
            <person name="Devriendt B."/>
            <person name="Cox E."/>
        </authorList>
    </citation>
    <scope>NUCLEOTIDE SEQUENCE</scope>
    <source>
        <strain evidence="1">ETEC4085</strain>
    </source>
</reference>
<dbReference type="RefSeq" id="WP_097737769.1">
    <property type="nucleotide sequence ID" value="NZ_CP122625.1"/>
</dbReference>
<evidence type="ECO:0008006" key="3">
    <source>
        <dbReference type="Google" id="ProtNLM"/>
    </source>
</evidence>
<gene>
    <name evidence="1" type="ORF">QDW62_04810</name>
</gene>
<protein>
    <recommendedName>
        <fullName evidence="3">Oxygen-regulated invasion protein</fullName>
    </recommendedName>
</protein>
<dbReference type="Proteomes" id="UP001179946">
    <property type="component" value="Chromosome"/>
</dbReference>
<organism evidence="1 2">
    <name type="scientific">Escherichia coli</name>
    <dbReference type="NCBI Taxonomy" id="562"/>
    <lineage>
        <taxon>Bacteria</taxon>
        <taxon>Pseudomonadati</taxon>
        <taxon>Pseudomonadota</taxon>
        <taxon>Gammaproteobacteria</taxon>
        <taxon>Enterobacterales</taxon>
        <taxon>Enterobacteriaceae</taxon>
        <taxon>Escherichia</taxon>
    </lineage>
</organism>